<protein>
    <submittedName>
        <fullName evidence="1">DUF3871 family protein</fullName>
    </submittedName>
</protein>
<gene>
    <name evidence="1" type="ORF">H8R23_03375</name>
</gene>
<dbReference type="EMBL" id="JACRUJ010000001">
    <property type="protein sequence ID" value="MBC5840435.1"/>
    <property type="molecule type" value="Genomic_DNA"/>
</dbReference>
<accession>A0ABR7J4F9</accession>
<organism evidence="1 2">
    <name type="scientific">Flavobacterium kayseriense</name>
    <dbReference type="NCBI Taxonomy" id="2764714"/>
    <lineage>
        <taxon>Bacteria</taxon>
        <taxon>Pseudomonadati</taxon>
        <taxon>Bacteroidota</taxon>
        <taxon>Flavobacteriia</taxon>
        <taxon>Flavobacteriales</taxon>
        <taxon>Flavobacteriaceae</taxon>
        <taxon>Flavobacterium</taxon>
    </lineage>
</organism>
<dbReference type="Pfam" id="PF12987">
    <property type="entry name" value="DUF3871"/>
    <property type="match status" value="1"/>
</dbReference>
<evidence type="ECO:0000313" key="1">
    <source>
        <dbReference type="EMBL" id="MBC5840435.1"/>
    </source>
</evidence>
<dbReference type="Proteomes" id="UP000629963">
    <property type="component" value="Unassembled WGS sequence"/>
</dbReference>
<sequence>MEMELTKIENKDTLSQVPKVFKDIKDLGIQESSQIHTNTSFIEVSSENRSVNFIEDTQATHLPVSLNNIKDLGLDETSNSIQKSPFIEANTEEVSLFHLKEKCVIPVFTKDNEITLSHQEFIETALSAITKMFPNENLDIPEIRVSHQIKGRTPDALHIAAKDLQEHQRTSYFERMAFIIRIPGITETINGNKLSLTIGGVRSYNLENLYNKKTYEKFKFFIGFQNMVCCNLCVSTDGFQSEIRAMSYLDLEDKILQVIQSYNATQHLSSMKNLLNNSLSETQFAQIIGKSRLYNYLPKKEKALIPELLLNDGHISTVAKDYYQDESFCRNANGDISMWEFYNLLTGSNKTSYVDTFLERGVNAFSFSEGISNALSGSSTNYSWFLS</sequence>
<keyword evidence="2" id="KW-1185">Reference proteome</keyword>
<proteinExistence type="predicted"/>
<reference evidence="1 2" key="1">
    <citation type="submission" date="2020-08" db="EMBL/GenBank/DDBJ databases">
        <title>Description of novel Flavobacterium F-380 isolate.</title>
        <authorList>
            <person name="Saticioglu I.B."/>
            <person name="Duman M."/>
            <person name="Altun S."/>
        </authorList>
    </citation>
    <scope>NUCLEOTIDE SEQUENCE [LARGE SCALE GENOMIC DNA]</scope>
    <source>
        <strain evidence="1 2">F-380</strain>
    </source>
</reference>
<dbReference type="RefSeq" id="WP_187009010.1">
    <property type="nucleotide sequence ID" value="NZ_JACRUI010000001.1"/>
</dbReference>
<evidence type="ECO:0000313" key="2">
    <source>
        <dbReference type="Proteomes" id="UP000629963"/>
    </source>
</evidence>
<name>A0ABR7J4F9_9FLAO</name>
<dbReference type="InterPro" id="IPR024353">
    <property type="entry name" value="DUF3871"/>
</dbReference>
<comment type="caution">
    <text evidence="1">The sequence shown here is derived from an EMBL/GenBank/DDBJ whole genome shotgun (WGS) entry which is preliminary data.</text>
</comment>